<dbReference type="Proteomes" id="UP000703661">
    <property type="component" value="Unassembled WGS sequence"/>
</dbReference>
<proteinExistence type="predicted"/>
<evidence type="ECO:0000313" key="5">
    <source>
        <dbReference type="EMBL" id="KAG0012920.1"/>
    </source>
</evidence>
<evidence type="ECO:0000256" key="3">
    <source>
        <dbReference type="ARBA" id="ARBA00022525"/>
    </source>
</evidence>
<reference evidence="5" key="1">
    <citation type="journal article" date="2020" name="Fungal Divers.">
        <title>Resolving the Mortierellaceae phylogeny through synthesis of multi-gene phylogenetics and phylogenomics.</title>
        <authorList>
            <person name="Vandepol N."/>
            <person name="Liber J."/>
            <person name="Desiro A."/>
            <person name="Na H."/>
            <person name="Kennedy M."/>
            <person name="Barry K."/>
            <person name="Grigoriev I.V."/>
            <person name="Miller A.N."/>
            <person name="O'Donnell K."/>
            <person name="Stajich J.E."/>
            <person name="Bonito G."/>
        </authorList>
    </citation>
    <scope>NUCLEOTIDE SEQUENCE</scope>
    <source>
        <strain evidence="5">NRRL 2769</strain>
    </source>
</reference>
<dbReference type="EMBL" id="JAAAID010000916">
    <property type="protein sequence ID" value="KAG0012920.1"/>
    <property type="molecule type" value="Genomic_DNA"/>
</dbReference>
<evidence type="ECO:0000313" key="6">
    <source>
        <dbReference type="Proteomes" id="UP000703661"/>
    </source>
</evidence>
<keyword evidence="6" id="KW-1185">Reference proteome</keyword>
<dbReference type="AlphaFoldDB" id="A0A9P6MUP4"/>
<comment type="subcellular location">
    <subcellularLocation>
        <location evidence="1">Host cell</location>
    </subcellularLocation>
    <subcellularLocation>
        <location evidence="2">Secreted</location>
    </subcellularLocation>
</comment>
<evidence type="ECO:0000256" key="2">
    <source>
        <dbReference type="ARBA" id="ARBA00004613"/>
    </source>
</evidence>
<dbReference type="Pfam" id="PF20147">
    <property type="entry name" value="Crinkler"/>
    <property type="match status" value="1"/>
</dbReference>
<organism evidence="5 6">
    <name type="scientific">Entomortierella chlamydospora</name>
    <dbReference type="NCBI Taxonomy" id="101097"/>
    <lineage>
        <taxon>Eukaryota</taxon>
        <taxon>Fungi</taxon>
        <taxon>Fungi incertae sedis</taxon>
        <taxon>Mucoromycota</taxon>
        <taxon>Mortierellomycotina</taxon>
        <taxon>Mortierellomycetes</taxon>
        <taxon>Mortierellales</taxon>
        <taxon>Mortierellaceae</taxon>
        <taxon>Entomortierella</taxon>
    </lineage>
</organism>
<feature type="domain" description="Crinkler effector protein N-terminal" evidence="4">
    <location>
        <begin position="6"/>
        <end position="108"/>
    </location>
</feature>
<gene>
    <name evidence="5" type="ORF">BGZ80_011418</name>
</gene>
<keyword evidence="3" id="KW-0964">Secreted</keyword>
<sequence>MTSEKVKLFCILDGDSTAFPVKVATDETVGELKTAIKSENKNLFDDVDSRELTLWSVSIASSPKRQIILDNLLKEKDNTPKELEDPTSEISEVFGTAPAKKTIHVIVRRPAAASGAANDLHVAQSQTTAISAVKSSMFTALRADINKITGRFFAPGSPTALFLDSYVRGEMELPVTTAGIKGLPRVWRRGKTTAPESRPSFLFLDLPTTPTDSTPERFRSNVILQELERTESQDVPVFGVSGCGKTRSVMEMLCLQWGFYFNASDKDLGSDDLSSLAEFIDKKTSEDKRPKDNTIFAKNMTVLLFLSRILILNYCLSIPDCRQTFSSASWAILQVCPTMFEDVFSTLFKELFTRLHAHTIFELQLWAVVRDEFMSLRDRLATLGYPNFSSGSKLRLVVDEAQILGDRGGNLFASSSTQSELRPMCYLRFCMDFEHLAIEENLRSSIAAQD</sequence>
<protein>
    <recommendedName>
        <fullName evidence="4">Crinkler effector protein N-terminal domain-containing protein</fullName>
    </recommendedName>
</protein>
<dbReference type="GO" id="GO:0005576">
    <property type="term" value="C:extracellular region"/>
    <property type="evidence" value="ECO:0007669"/>
    <property type="project" value="UniProtKB-SubCell"/>
</dbReference>
<dbReference type="GO" id="GO:0043657">
    <property type="term" value="C:host cell"/>
    <property type="evidence" value="ECO:0007669"/>
    <property type="project" value="UniProtKB-SubCell"/>
</dbReference>
<dbReference type="InterPro" id="IPR045379">
    <property type="entry name" value="Crinkler_N"/>
</dbReference>
<name>A0A9P6MUP4_9FUNG</name>
<evidence type="ECO:0000259" key="4">
    <source>
        <dbReference type="Pfam" id="PF20147"/>
    </source>
</evidence>
<comment type="caution">
    <text evidence="5">The sequence shown here is derived from an EMBL/GenBank/DDBJ whole genome shotgun (WGS) entry which is preliminary data.</text>
</comment>
<accession>A0A9P6MUP4</accession>
<evidence type="ECO:0000256" key="1">
    <source>
        <dbReference type="ARBA" id="ARBA00004340"/>
    </source>
</evidence>